<comment type="caution">
    <text evidence="16">The sequence shown here is derived from an EMBL/GenBank/DDBJ whole genome shotgun (WGS) entry which is preliminary data.</text>
</comment>
<keyword evidence="10 13" id="KW-0067">ATP-binding</keyword>
<dbReference type="PANTHER" id="PTHR17490">
    <property type="entry name" value="SUA5"/>
    <property type="match status" value="1"/>
</dbReference>
<dbReference type="GO" id="GO:0000049">
    <property type="term" value="F:tRNA binding"/>
    <property type="evidence" value="ECO:0007669"/>
    <property type="project" value="TreeGrafter"/>
</dbReference>
<feature type="binding site" evidence="14">
    <location>
        <position position="67"/>
    </location>
    <ligand>
        <name>L-threonine</name>
        <dbReference type="ChEBI" id="CHEBI:57926"/>
    </ligand>
</feature>
<dbReference type="Gene3D" id="3.40.50.11030">
    <property type="entry name" value="Threonylcarbamoyl-AMP synthase, C-terminal domain"/>
    <property type="match status" value="1"/>
</dbReference>
<dbReference type="PANTHER" id="PTHR17490:SF16">
    <property type="entry name" value="THREONYLCARBAMOYL-AMP SYNTHASE"/>
    <property type="match status" value="1"/>
</dbReference>
<dbReference type="AlphaFoldDB" id="A0A023B499"/>
<dbReference type="Pfam" id="PF01300">
    <property type="entry name" value="Sua5_yciO_yrdC"/>
    <property type="match status" value="1"/>
</dbReference>
<dbReference type="InterPro" id="IPR006070">
    <property type="entry name" value="Sua5-like_dom"/>
</dbReference>
<keyword evidence="6 13" id="KW-0808">Transferase</keyword>
<evidence type="ECO:0000259" key="15">
    <source>
        <dbReference type="PROSITE" id="PS51163"/>
    </source>
</evidence>
<comment type="function">
    <text evidence="13">Required for the formation of a threonylcarbamoyl group on adenosine at position 37 (t(6)A37) in tRNAs that read codons beginning with adenine.</text>
</comment>
<organism evidence="16 17">
    <name type="scientific">Gregarina niphandrodes</name>
    <name type="common">Septate eugregarine</name>
    <dbReference type="NCBI Taxonomy" id="110365"/>
    <lineage>
        <taxon>Eukaryota</taxon>
        <taxon>Sar</taxon>
        <taxon>Alveolata</taxon>
        <taxon>Apicomplexa</taxon>
        <taxon>Conoidasida</taxon>
        <taxon>Gregarinasina</taxon>
        <taxon>Eugregarinorida</taxon>
        <taxon>Gregarinidae</taxon>
        <taxon>Gregarina</taxon>
    </lineage>
</organism>
<evidence type="ECO:0000256" key="6">
    <source>
        <dbReference type="ARBA" id="ARBA00022679"/>
    </source>
</evidence>
<protein>
    <recommendedName>
        <fullName evidence="4 13">Threonylcarbamoyl-AMP synthase</fullName>
        <shortName evidence="13">TC-AMP synthase</shortName>
        <ecNumber evidence="3 13">2.7.7.87</ecNumber>
    </recommendedName>
    <alternativeName>
        <fullName evidence="11 13">L-threonylcarbamoyladenylate synthase</fullName>
    </alternativeName>
</protein>
<dbReference type="GO" id="GO:0005524">
    <property type="term" value="F:ATP binding"/>
    <property type="evidence" value="ECO:0007669"/>
    <property type="project" value="UniProtKB-UniRule"/>
</dbReference>
<dbReference type="InterPro" id="IPR010923">
    <property type="entry name" value="T(6)A37_SUA5"/>
</dbReference>
<dbReference type="GO" id="GO:0006450">
    <property type="term" value="P:regulation of translational fidelity"/>
    <property type="evidence" value="ECO:0007669"/>
    <property type="project" value="TreeGrafter"/>
</dbReference>
<dbReference type="OrthoDB" id="412787at2759"/>
<keyword evidence="7 13" id="KW-0819">tRNA processing</keyword>
<evidence type="ECO:0000256" key="5">
    <source>
        <dbReference type="ARBA" id="ARBA00022490"/>
    </source>
</evidence>
<dbReference type="GO" id="GO:0008033">
    <property type="term" value="P:tRNA processing"/>
    <property type="evidence" value="ECO:0007669"/>
    <property type="project" value="UniProtKB-KW"/>
</dbReference>
<comment type="similarity">
    <text evidence="2 13">Belongs to the SUA5 family.</text>
</comment>
<evidence type="ECO:0000256" key="8">
    <source>
        <dbReference type="ARBA" id="ARBA00022695"/>
    </source>
</evidence>
<gene>
    <name evidence="16" type="ORF">GNI_103330</name>
</gene>
<feature type="binding site" evidence="14">
    <location>
        <position position="124"/>
    </location>
    <ligand>
        <name>L-threonine</name>
        <dbReference type="ChEBI" id="CHEBI:57926"/>
    </ligand>
</feature>
<feature type="binding site" evidence="14">
    <location>
        <position position="200"/>
    </location>
    <ligand>
        <name>ATP</name>
        <dbReference type="ChEBI" id="CHEBI:30616"/>
    </ligand>
</feature>
<dbReference type="NCBIfam" id="TIGR00057">
    <property type="entry name" value="L-threonylcarbamoyladenylate synthase"/>
    <property type="match status" value="1"/>
</dbReference>
<dbReference type="eggNOG" id="KOG3051">
    <property type="taxonomic scope" value="Eukaryota"/>
</dbReference>
<feature type="binding site" evidence="14">
    <location>
        <position position="146"/>
    </location>
    <ligand>
        <name>ATP</name>
        <dbReference type="ChEBI" id="CHEBI:30616"/>
    </ligand>
</feature>
<keyword evidence="8 13" id="KW-0548">Nucleotidyltransferase</keyword>
<evidence type="ECO:0000313" key="16">
    <source>
        <dbReference type="EMBL" id="EZG56502.1"/>
    </source>
</evidence>
<evidence type="ECO:0000256" key="3">
    <source>
        <dbReference type="ARBA" id="ARBA00012584"/>
    </source>
</evidence>
<evidence type="ECO:0000256" key="14">
    <source>
        <dbReference type="PIRSR" id="PIRSR004930-1"/>
    </source>
</evidence>
<accession>A0A023B499</accession>
<feature type="binding site" evidence="14">
    <location>
        <position position="58"/>
    </location>
    <ligand>
        <name>ATP</name>
        <dbReference type="ChEBI" id="CHEBI:30616"/>
    </ligand>
</feature>
<feature type="binding site" evidence="14">
    <location>
        <position position="154"/>
    </location>
    <ligand>
        <name>ATP</name>
        <dbReference type="ChEBI" id="CHEBI:30616"/>
    </ligand>
</feature>
<feature type="binding site" evidence="14">
    <location>
        <position position="253"/>
    </location>
    <ligand>
        <name>ATP</name>
        <dbReference type="ChEBI" id="CHEBI:30616"/>
    </ligand>
</feature>
<dbReference type="SUPFAM" id="SSF55821">
    <property type="entry name" value="YrdC/RibB"/>
    <property type="match status" value="1"/>
</dbReference>
<name>A0A023B499_GRENI</name>
<dbReference type="Proteomes" id="UP000019763">
    <property type="component" value="Unassembled WGS sequence"/>
</dbReference>
<feature type="binding site" evidence="14">
    <location>
        <position position="144"/>
    </location>
    <ligand>
        <name>ATP</name>
        <dbReference type="ChEBI" id="CHEBI:30616"/>
    </ligand>
</feature>
<evidence type="ECO:0000256" key="2">
    <source>
        <dbReference type="ARBA" id="ARBA00007663"/>
    </source>
</evidence>
<reference evidence="16" key="1">
    <citation type="submission" date="2013-12" db="EMBL/GenBank/DDBJ databases">
        <authorList>
            <person name="Omoto C.K."/>
            <person name="Sibley D."/>
            <person name="Venepally P."/>
            <person name="Hadjithomas M."/>
            <person name="Karamycheva S."/>
            <person name="Brunk B."/>
            <person name="Roos D."/>
            <person name="Caler E."/>
            <person name="Lorenzi H."/>
        </authorList>
    </citation>
    <scope>NUCLEOTIDE SEQUENCE</scope>
</reference>
<dbReference type="Pfam" id="PF03481">
    <property type="entry name" value="Sua5_C"/>
    <property type="match status" value="1"/>
</dbReference>
<dbReference type="EC" id="2.7.7.87" evidence="3 13"/>
<evidence type="ECO:0000256" key="12">
    <source>
        <dbReference type="ARBA" id="ARBA00048366"/>
    </source>
</evidence>
<comment type="catalytic activity">
    <reaction evidence="12 13">
        <text>L-threonine + hydrogencarbonate + ATP = L-threonylcarbamoyladenylate + diphosphate + H2O</text>
        <dbReference type="Rhea" id="RHEA:36407"/>
        <dbReference type="ChEBI" id="CHEBI:15377"/>
        <dbReference type="ChEBI" id="CHEBI:17544"/>
        <dbReference type="ChEBI" id="CHEBI:30616"/>
        <dbReference type="ChEBI" id="CHEBI:33019"/>
        <dbReference type="ChEBI" id="CHEBI:57926"/>
        <dbReference type="ChEBI" id="CHEBI:73682"/>
        <dbReference type="EC" id="2.7.7.87"/>
    </reaction>
</comment>
<dbReference type="InterPro" id="IPR005145">
    <property type="entry name" value="Sua5_C"/>
</dbReference>
<dbReference type="VEuPathDB" id="CryptoDB:GNI_103330"/>
<keyword evidence="17" id="KW-1185">Reference proteome</keyword>
<evidence type="ECO:0000256" key="13">
    <source>
        <dbReference type="PIRNR" id="PIRNR004930"/>
    </source>
</evidence>
<evidence type="ECO:0000256" key="9">
    <source>
        <dbReference type="ARBA" id="ARBA00022741"/>
    </source>
</evidence>
<keyword evidence="9 13" id="KW-0547">Nucleotide-binding</keyword>
<evidence type="ECO:0000256" key="4">
    <source>
        <dbReference type="ARBA" id="ARBA00015492"/>
    </source>
</evidence>
<dbReference type="InterPro" id="IPR038385">
    <property type="entry name" value="Sua5/YwlC_C"/>
</dbReference>
<evidence type="ECO:0000256" key="7">
    <source>
        <dbReference type="ARBA" id="ARBA00022694"/>
    </source>
</evidence>
<dbReference type="GO" id="GO:0005737">
    <property type="term" value="C:cytoplasm"/>
    <property type="evidence" value="ECO:0007669"/>
    <property type="project" value="UniProtKB-SubCell"/>
</dbReference>
<feature type="binding site" evidence="14">
    <location>
        <position position="186"/>
    </location>
    <ligand>
        <name>L-threonine</name>
        <dbReference type="ChEBI" id="CHEBI:57926"/>
    </ligand>
</feature>
<dbReference type="PROSITE" id="PS51163">
    <property type="entry name" value="YRDC"/>
    <property type="match status" value="1"/>
</dbReference>
<dbReference type="InterPro" id="IPR050156">
    <property type="entry name" value="TC-AMP_synthase_SUA5"/>
</dbReference>
<dbReference type="RefSeq" id="XP_011131241.1">
    <property type="nucleotide sequence ID" value="XM_011132939.1"/>
</dbReference>
<evidence type="ECO:0000256" key="1">
    <source>
        <dbReference type="ARBA" id="ARBA00004496"/>
    </source>
</evidence>
<dbReference type="InterPro" id="IPR017945">
    <property type="entry name" value="DHBP_synth_RibB-like_a/b_dom"/>
</dbReference>
<feature type="domain" description="YrdC-like" evidence="15">
    <location>
        <begin position="13"/>
        <end position="204"/>
    </location>
</feature>
<evidence type="ECO:0000256" key="11">
    <source>
        <dbReference type="ARBA" id="ARBA00029774"/>
    </source>
</evidence>
<comment type="subcellular location">
    <subcellularLocation>
        <location evidence="1 13">Cytoplasm</location>
    </subcellularLocation>
</comment>
<dbReference type="PIRSF" id="PIRSF004930">
    <property type="entry name" value="Tln_factor_SUA5"/>
    <property type="match status" value="1"/>
</dbReference>
<dbReference type="GeneID" id="22913661"/>
<dbReference type="GO" id="GO:0061710">
    <property type="term" value="F:L-threonylcarbamoyladenylate synthase"/>
    <property type="evidence" value="ECO:0007669"/>
    <property type="project" value="UniProtKB-EC"/>
</dbReference>
<proteinExistence type="inferred from homology"/>
<evidence type="ECO:0000256" key="10">
    <source>
        <dbReference type="ARBA" id="ARBA00022840"/>
    </source>
</evidence>
<dbReference type="EMBL" id="AFNH02000773">
    <property type="protein sequence ID" value="EZG56502.1"/>
    <property type="molecule type" value="Genomic_DNA"/>
</dbReference>
<evidence type="ECO:0000313" key="17">
    <source>
        <dbReference type="Proteomes" id="UP000019763"/>
    </source>
</evidence>
<dbReference type="FunFam" id="3.90.870.10:FF:000009">
    <property type="entry name" value="Threonylcarbamoyl-AMP synthase, putative"/>
    <property type="match status" value="1"/>
</dbReference>
<dbReference type="Gene3D" id="3.90.870.10">
    <property type="entry name" value="DHBP synthase"/>
    <property type="match status" value="1"/>
</dbReference>
<feature type="binding site" evidence="14">
    <location>
        <position position="35"/>
    </location>
    <ligand>
        <name>L-threonine</name>
        <dbReference type="ChEBI" id="CHEBI:57926"/>
    </ligand>
</feature>
<sequence>MERFRVEMEDDAPAVYEEAGRRIREGKLVAFPTETVYGLGGNGLDVEAVKSIYEMKRRPADDPVILHVIDFQDAVELWDLALPLRRVIAGLQEAFWPGPLTIVAKANSQVPSEVTAGTGKVAVRCPAHPVARRLIAAARVPIAAPSANLFSRISPTRADHVAKYFVNEDLMLIDCDSDACTIGIESVVISVEEDSIHILRPGAISRDQLQQAAPGIPVHDKIIPIEPSAPKDAVVAAECDFASSSPGQCLVHYSPSIPTCLIILNDAEKGLIDTEAGCEERETLHYDSADLERLLPLPLSRSAVIDLSANRFGFLKSSCLYWKCLCDATHDLFATFHEIEDMKVPERLYICTTMNDCHTNQGVLDRCIRAAAHHVIHWSPANKRAVSQ</sequence>
<keyword evidence="5 13" id="KW-0963">Cytoplasm</keyword>
<dbReference type="GO" id="GO:0003725">
    <property type="term" value="F:double-stranded RNA binding"/>
    <property type="evidence" value="ECO:0007669"/>
    <property type="project" value="UniProtKB-UniRule"/>
</dbReference>